<evidence type="ECO:0000313" key="2">
    <source>
        <dbReference type="EMBL" id="CAD8871924.1"/>
    </source>
</evidence>
<evidence type="ECO:0000256" key="1">
    <source>
        <dbReference type="SAM" id="Phobius"/>
    </source>
</evidence>
<accession>A0A7S1FKR4</accession>
<keyword evidence="1" id="KW-1133">Transmembrane helix</keyword>
<protein>
    <recommendedName>
        <fullName evidence="3">Transmembrane protein</fullName>
    </recommendedName>
</protein>
<evidence type="ECO:0008006" key="3">
    <source>
        <dbReference type="Google" id="ProtNLM"/>
    </source>
</evidence>
<feature type="transmembrane region" description="Helical" evidence="1">
    <location>
        <begin position="71"/>
        <end position="93"/>
    </location>
</feature>
<dbReference type="AlphaFoldDB" id="A0A7S1FKR4"/>
<sequence length="385" mass="43414">MSAADLGMASEGDARTPTLSKTSFRTTWQEIDLDAMWEHHEENPRLFSHVEIATDAGLNTEVKELWDSFRWFSASMSMVFLCMNVRALFILNLKTLFEPWWHRPSYFLLFNKLLHPIIIRVSPGEHSENFVRPASLVAACEVACFLFIMLRTLMTLRDIVRKDKSRCSRWHAVAQLFLEQIPLLMVFSGMKLLSAVTPQVLVPALTEKVQFALRQPSCKGVPSLAIFLVSRVVYFIIGFDVFLVKFHATGYGEKGKDPLEFGTAIPFLVFLNQMLGVVQLGSFVRWRLMVFIFGGEDGVMQDDENALQMTFHALLAQRIFSAFPGPRGIALLLTYSDKDFQKLALNDSGVIDVCFGATSNSKSSSTLDVEMSQVSRRSQSSTPEV</sequence>
<feature type="transmembrane region" description="Helical" evidence="1">
    <location>
        <begin position="264"/>
        <end position="284"/>
    </location>
</feature>
<feature type="transmembrane region" description="Helical" evidence="1">
    <location>
        <begin position="134"/>
        <end position="156"/>
    </location>
</feature>
<organism evidence="2">
    <name type="scientific">Noctiluca scintillans</name>
    <name type="common">Sea sparkle</name>
    <name type="synonym">Red tide dinoflagellate</name>
    <dbReference type="NCBI Taxonomy" id="2966"/>
    <lineage>
        <taxon>Eukaryota</taxon>
        <taxon>Sar</taxon>
        <taxon>Alveolata</taxon>
        <taxon>Dinophyceae</taxon>
        <taxon>Noctilucales</taxon>
        <taxon>Noctilucaceae</taxon>
        <taxon>Noctiluca</taxon>
    </lineage>
</organism>
<gene>
    <name evidence="2" type="ORF">NSCI0253_LOCUS46281</name>
</gene>
<reference evidence="2" key="1">
    <citation type="submission" date="2021-01" db="EMBL/GenBank/DDBJ databases">
        <authorList>
            <person name="Corre E."/>
            <person name="Pelletier E."/>
            <person name="Niang G."/>
            <person name="Scheremetjew M."/>
            <person name="Finn R."/>
            <person name="Kale V."/>
            <person name="Holt S."/>
            <person name="Cochrane G."/>
            <person name="Meng A."/>
            <person name="Brown T."/>
            <person name="Cohen L."/>
        </authorList>
    </citation>
    <scope>NUCLEOTIDE SEQUENCE</scope>
</reference>
<keyword evidence="1" id="KW-0812">Transmembrane</keyword>
<name>A0A7S1FKR4_NOCSC</name>
<dbReference type="EMBL" id="HBFQ01065212">
    <property type="protein sequence ID" value="CAD8871924.1"/>
    <property type="molecule type" value="Transcribed_RNA"/>
</dbReference>
<keyword evidence="1" id="KW-0472">Membrane</keyword>
<proteinExistence type="predicted"/>
<feature type="transmembrane region" description="Helical" evidence="1">
    <location>
        <begin position="224"/>
        <end position="244"/>
    </location>
</feature>